<sequence length="302" mass="33715">MPPFHTIDLSAEEILQRIGNRVKDVTSELDLANCEAHRRAAGGFGDVYFGYLRDGTPVAIKCLEITIQRGPEGSSVMEGFANEVYAWSKCNHPNIARLIGLATFRQQLAMISPWIGGLDLYGLLRTEAWTIEERYRICTQTVEAVAYLHKENIVHGDLKTRNILMSDEGVPQLIDFGCSIIREHSLRFRSSTRGYTVNWVAPEILEGSHPTHGSDVYSLGMTILEIMTGEIPYAGLAGIWSVVPKIMEGTLPDRSPKHFPDGNPQADHLWALLTGACWVRGPNERISAAELLEKMKEQLNNR</sequence>
<dbReference type="GO" id="GO:0004674">
    <property type="term" value="F:protein serine/threonine kinase activity"/>
    <property type="evidence" value="ECO:0007669"/>
    <property type="project" value="TreeGrafter"/>
</dbReference>
<evidence type="ECO:0000313" key="2">
    <source>
        <dbReference type="EMBL" id="CAE6394729.1"/>
    </source>
</evidence>
<dbReference type="InterPro" id="IPR011009">
    <property type="entry name" value="Kinase-like_dom_sf"/>
</dbReference>
<dbReference type="InterPro" id="IPR000719">
    <property type="entry name" value="Prot_kinase_dom"/>
</dbReference>
<evidence type="ECO:0000313" key="3">
    <source>
        <dbReference type="Proteomes" id="UP000663841"/>
    </source>
</evidence>
<dbReference type="PROSITE" id="PS50011">
    <property type="entry name" value="PROTEIN_KINASE_DOM"/>
    <property type="match status" value="1"/>
</dbReference>
<dbReference type="InterPro" id="IPR051681">
    <property type="entry name" value="Ser/Thr_Kinases-Pseudokinases"/>
</dbReference>
<organism evidence="2 3">
    <name type="scientific">Rhizoctonia solani</name>
    <dbReference type="NCBI Taxonomy" id="456999"/>
    <lineage>
        <taxon>Eukaryota</taxon>
        <taxon>Fungi</taxon>
        <taxon>Dikarya</taxon>
        <taxon>Basidiomycota</taxon>
        <taxon>Agaricomycotina</taxon>
        <taxon>Agaricomycetes</taxon>
        <taxon>Cantharellales</taxon>
        <taxon>Ceratobasidiaceae</taxon>
        <taxon>Rhizoctonia</taxon>
    </lineage>
</organism>
<dbReference type="PROSITE" id="PS00108">
    <property type="entry name" value="PROTEIN_KINASE_ST"/>
    <property type="match status" value="1"/>
</dbReference>
<dbReference type="EMBL" id="CAJMWW010000002">
    <property type="protein sequence ID" value="CAE6394729.1"/>
    <property type="molecule type" value="Genomic_DNA"/>
</dbReference>
<dbReference type="GO" id="GO:0005524">
    <property type="term" value="F:ATP binding"/>
    <property type="evidence" value="ECO:0007669"/>
    <property type="project" value="InterPro"/>
</dbReference>
<dbReference type="Proteomes" id="UP000663841">
    <property type="component" value="Unassembled WGS sequence"/>
</dbReference>
<protein>
    <recommendedName>
        <fullName evidence="1">Protein kinase domain-containing protein</fullName>
    </recommendedName>
</protein>
<name>A0A8H3A572_9AGAM</name>
<dbReference type="Pfam" id="PF00069">
    <property type="entry name" value="Pkinase"/>
    <property type="match status" value="1"/>
</dbReference>
<dbReference type="AlphaFoldDB" id="A0A8H3A572"/>
<dbReference type="PIRSF" id="PIRSF000654">
    <property type="entry name" value="Integrin-linked_kinase"/>
    <property type="match status" value="1"/>
</dbReference>
<dbReference type="PANTHER" id="PTHR44329">
    <property type="entry name" value="SERINE/THREONINE-PROTEIN KINASE TNNI3K-RELATED"/>
    <property type="match status" value="1"/>
</dbReference>
<evidence type="ECO:0000259" key="1">
    <source>
        <dbReference type="PROSITE" id="PS50011"/>
    </source>
</evidence>
<feature type="domain" description="Protein kinase" evidence="1">
    <location>
        <begin position="33"/>
        <end position="299"/>
    </location>
</feature>
<comment type="caution">
    <text evidence="2">The sequence shown here is derived from an EMBL/GenBank/DDBJ whole genome shotgun (WGS) entry which is preliminary data.</text>
</comment>
<dbReference type="InterPro" id="IPR008271">
    <property type="entry name" value="Ser/Thr_kinase_AS"/>
</dbReference>
<dbReference type="SMART" id="SM00220">
    <property type="entry name" value="S_TKc"/>
    <property type="match status" value="1"/>
</dbReference>
<dbReference type="Gene3D" id="1.10.510.10">
    <property type="entry name" value="Transferase(Phosphotransferase) domain 1"/>
    <property type="match status" value="1"/>
</dbReference>
<dbReference type="SUPFAM" id="SSF56112">
    <property type="entry name" value="Protein kinase-like (PK-like)"/>
    <property type="match status" value="1"/>
</dbReference>
<proteinExistence type="predicted"/>
<reference evidence="2" key="1">
    <citation type="submission" date="2021-01" db="EMBL/GenBank/DDBJ databases">
        <authorList>
            <person name="Kaushik A."/>
        </authorList>
    </citation>
    <scope>NUCLEOTIDE SEQUENCE</scope>
    <source>
        <strain evidence="2">AG3-T5</strain>
    </source>
</reference>
<gene>
    <name evidence="2" type="ORF">RDB_LOCUS859</name>
</gene>
<accession>A0A8H3A572</accession>